<evidence type="ECO:0000256" key="1">
    <source>
        <dbReference type="ARBA" id="ARBA00022630"/>
    </source>
</evidence>
<keyword evidence="1" id="KW-0285">Flavoprotein</keyword>
<dbReference type="AlphaFoldDB" id="H5X421"/>
<keyword evidence="4" id="KW-0503">Monooxygenase</keyword>
<name>H5X421_9PSEU</name>
<dbReference type="Gene3D" id="3.50.50.60">
    <property type="entry name" value="FAD/NAD(P)-binding domain"/>
    <property type="match status" value="1"/>
</dbReference>
<protein>
    <submittedName>
        <fullName evidence="6">2-polyprenyl-6-methoxyphenol hydroxylase-like oxidoreductase</fullName>
    </submittedName>
</protein>
<feature type="domain" description="FAD-binding" evidence="5">
    <location>
        <begin position="309"/>
        <end position="383"/>
    </location>
</feature>
<dbReference type="Pfam" id="PF01494">
    <property type="entry name" value="FAD_binding_3"/>
    <property type="match status" value="1"/>
</dbReference>
<dbReference type="InterPro" id="IPR002938">
    <property type="entry name" value="FAD-bd"/>
</dbReference>
<dbReference type="PANTHER" id="PTHR47178:SF6">
    <property type="entry name" value="FAD-BINDING DOMAIN-CONTAINING PROTEIN"/>
    <property type="match status" value="1"/>
</dbReference>
<accession>H5X421</accession>
<organism evidence="6 7">
    <name type="scientific">Saccharomonospora marina XMU15</name>
    <dbReference type="NCBI Taxonomy" id="882083"/>
    <lineage>
        <taxon>Bacteria</taxon>
        <taxon>Bacillati</taxon>
        <taxon>Actinomycetota</taxon>
        <taxon>Actinomycetes</taxon>
        <taxon>Pseudonocardiales</taxon>
        <taxon>Pseudonocardiaceae</taxon>
        <taxon>Saccharomonospora</taxon>
    </lineage>
</organism>
<dbReference type="GO" id="GO:0004497">
    <property type="term" value="F:monooxygenase activity"/>
    <property type="evidence" value="ECO:0007669"/>
    <property type="project" value="UniProtKB-KW"/>
</dbReference>
<dbReference type="GO" id="GO:0071949">
    <property type="term" value="F:FAD binding"/>
    <property type="evidence" value="ECO:0007669"/>
    <property type="project" value="InterPro"/>
</dbReference>
<dbReference type="Pfam" id="PF13450">
    <property type="entry name" value="NAD_binding_8"/>
    <property type="match status" value="1"/>
</dbReference>
<dbReference type="PANTHER" id="PTHR47178">
    <property type="entry name" value="MONOOXYGENASE, FAD-BINDING"/>
    <property type="match status" value="1"/>
</dbReference>
<dbReference type="eggNOG" id="COG0654">
    <property type="taxonomic scope" value="Bacteria"/>
</dbReference>
<evidence type="ECO:0000256" key="4">
    <source>
        <dbReference type="ARBA" id="ARBA00023033"/>
    </source>
</evidence>
<gene>
    <name evidence="6" type="ORF">SacmaDRAFT_5125</name>
</gene>
<sequence>MGSSNGALGPVAVVGAGLSGLCLAQYLSRAGVDVHVYEKDPGPFVRRQGYRITADEHGLAALRASLPPRLYELVLATGGEPGGHFRFTDERLRDAFKLTFRSTPDGGRQLDRQVLRSSLLVGLDDRVHYGKAAASLRQEDGDELLLEFADDTSVRASLVVGADGIGSALRARIAPGGEPVSAGLAGIYGRTPLEQHGKQVVPDVLRTSGVLALGKAPGRSFFFTSMRFPEPPQAVFDRLAPDHKPPPCDDYVMWGLTLHTAEVPEEIRADPLGLRTLAARLAHGFHPLIARLIDTADDDATVLSRFVVGQRPTTWSLPRATLLGDAVHAMPPFGAHGGNTALQDAALLGRKLLDSQANGTSVAAAVAAYQTEMQRYAFKAVDSAAAMMRRLTTDGIQKWLMMRVLPKLHRVTVPETV</sequence>
<keyword evidence="3" id="KW-0560">Oxidoreductase</keyword>
<dbReference type="RefSeq" id="WP_009156668.1">
    <property type="nucleotide sequence ID" value="NZ_CM001439.1"/>
</dbReference>
<evidence type="ECO:0000256" key="3">
    <source>
        <dbReference type="ARBA" id="ARBA00023002"/>
    </source>
</evidence>
<dbReference type="InterPro" id="IPR036188">
    <property type="entry name" value="FAD/NAD-bd_sf"/>
</dbReference>
<dbReference type="Proteomes" id="UP000004926">
    <property type="component" value="Chromosome"/>
</dbReference>
<evidence type="ECO:0000313" key="6">
    <source>
        <dbReference type="EMBL" id="EHR53292.1"/>
    </source>
</evidence>
<dbReference type="OrthoDB" id="3322136at2"/>
<evidence type="ECO:0000313" key="7">
    <source>
        <dbReference type="Proteomes" id="UP000004926"/>
    </source>
</evidence>
<keyword evidence="7" id="KW-1185">Reference proteome</keyword>
<dbReference type="STRING" id="882083.SacmaDRAFT_5125"/>
<dbReference type="HOGENOM" id="CLU_009665_3_0_11"/>
<dbReference type="EMBL" id="CM001439">
    <property type="protein sequence ID" value="EHR53292.1"/>
    <property type="molecule type" value="Genomic_DNA"/>
</dbReference>
<dbReference type="SUPFAM" id="SSF51905">
    <property type="entry name" value="FAD/NAD(P)-binding domain"/>
    <property type="match status" value="1"/>
</dbReference>
<evidence type="ECO:0000259" key="5">
    <source>
        <dbReference type="Pfam" id="PF01494"/>
    </source>
</evidence>
<proteinExistence type="predicted"/>
<reference evidence="6 7" key="1">
    <citation type="journal article" date="2012" name="Stand. Genomic Sci.">
        <title>Genome sequence of the ocean sediment bacterium Saccharomonospora marina type strain (XMU15(T)).</title>
        <authorList>
            <person name="Klenk H.P."/>
            <person name="Lu M."/>
            <person name="Lucas S."/>
            <person name="Lapidus A."/>
            <person name="Copeland A."/>
            <person name="Pitluck S."/>
            <person name="Goodwin L.A."/>
            <person name="Han C."/>
            <person name="Tapia R."/>
            <person name="Brambilla E.M."/>
            <person name="Potter G."/>
            <person name="Land M."/>
            <person name="Ivanova N."/>
            <person name="Rohde M."/>
            <person name="Goker M."/>
            <person name="Detter J.C."/>
            <person name="Li W.J."/>
            <person name="Kyrpides N.C."/>
            <person name="Woyke T."/>
        </authorList>
    </citation>
    <scope>NUCLEOTIDE SEQUENCE [LARGE SCALE GENOMIC DNA]</scope>
    <source>
        <strain evidence="6 7">XMU15</strain>
    </source>
</reference>
<keyword evidence="2" id="KW-0274">FAD</keyword>
<evidence type="ECO:0000256" key="2">
    <source>
        <dbReference type="ARBA" id="ARBA00022827"/>
    </source>
</evidence>
<dbReference type="PRINTS" id="PR00420">
    <property type="entry name" value="RNGMNOXGNASE"/>
</dbReference>